<feature type="compositionally biased region" description="Low complexity" evidence="4">
    <location>
        <begin position="194"/>
        <end position="226"/>
    </location>
</feature>
<comment type="similarity">
    <text evidence="1">Belongs to the bacterial solute-binding protein 1 family.</text>
</comment>
<feature type="transmembrane region" description="Helical" evidence="5">
    <location>
        <begin position="7"/>
        <end position="25"/>
    </location>
</feature>
<dbReference type="AlphaFoldDB" id="A0A6N7WEJ3"/>
<dbReference type="InterPro" id="IPR006059">
    <property type="entry name" value="SBP"/>
</dbReference>
<name>A0A6N7WEJ3_9FIRM</name>
<evidence type="ECO:0000256" key="5">
    <source>
        <dbReference type="SAM" id="Phobius"/>
    </source>
</evidence>
<keyword evidence="7" id="KW-1185">Reference proteome</keyword>
<dbReference type="GO" id="GO:0015768">
    <property type="term" value="P:maltose transport"/>
    <property type="evidence" value="ECO:0007669"/>
    <property type="project" value="TreeGrafter"/>
</dbReference>
<gene>
    <name evidence="6" type="ORF">FYJ45_12565</name>
</gene>
<proteinExistence type="inferred from homology"/>
<evidence type="ECO:0000256" key="1">
    <source>
        <dbReference type="ARBA" id="ARBA00008520"/>
    </source>
</evidence>
<feature type="region of interest" description="Disordered" evidence="4">
    <location>
        <begin position="194"/>
        <end position="235"/>
    </location>
</feature>
<dbReference type="Pfam" id="PF13416">
    <property type="entry name" value="SBP_bac_8"/>
    <property type="match status" value="1"/>
</dbReference>
<dbReference type="EMBL" id="VUMI01000018">
    <property type="protein sequence ID" value="MSS89103.1"/>
    <property type="molecule type" value="Genomic_DNA"/>
</dbReference>
<organism evidence="6 7">
    <name type="scientific">Eisenbergiella porci</name>
    <dbReference type="NCBI Taxonomy" id="2652274"/>
    <lineage>
        <taxon>Bacteria</taxon>
        <taxon>Bacillati</taxon>
        <taxon>Bacillota</taxon>
        <taxon>Clostridia</taxon>
        <taxon>Lachnospirales</taxon>
        <taxon>Lachnospiraceae</taxon>
        <taxon>Eisenbergiella</taxon>
    </lineage>
</organism>
<comment type="caution">
    <text evidence="6">The sequence shown here is derived from an EMBL/GenBank/DDBJ whole genome shotgun (WGS) entry which is preliminary data.</text>
</comment>
<evidence type="ECO:0000256" key="3">
    <source>
        <dbReference type="ARBA" id="ARBA00022729"/>
    </source>
</evidence>
<keyword evidence="5" id="KW-1133">Transmembrane helix</keyword>
<keyword evidence="3" id="KW-0732">Signal</keyword>
<reference evidence="6 7" key="1">
    <citation type="submission" date="2019-08" db="EMBL/GenBank/DDBJ databases">
        <title>In-depth cultivation of the pig gut microbiome towards novel bacterial diversity and tailored functional studies.</title>
        <authorList>
            <person name="Wylensek D."/>
            <person name="Hitch T.C.A."/>
            <person name="Clavel T."/>
        </authorList>
    </citation>
    <scope>NUCLEOTIDE SEQUENCE [LARGE SCALE GENOMIC DNA]</scope>
    <source>
        <strain evidence="6 7">WCA-389-WT-23B</strain>
    </source>
</reference>
<dbReference type="Proteomes" id="UP000436047">
    <property type="component" value="Unassembled WGS sequence"/>
</dbReference>
<keyword evidence="5" id="KW-0472">Membrane</keyword>
<evidence type="ECO:0000313" key="6">
    <source>
        <dbReference type="EMBL" id="MSS89103.1"/>
    </source>
</evidence>
<evidence type="ECO:0000256" key="4">
    <source>
        <dbReference type="SAM" id="MobiDB-lite"/>
    </source>
</evidence>
<dbReference type="GO" id="GO:1901982">
    <property type="term" value="F:maltose binding"/>
    <property type="evidence" value="ECO:0007669"/>
    <property type="project" value="TreeGrafter"/>
</dbReference>
<sequence length="522" mass="57455">MKLWKRIAAVAAVAAAAGVLIYYGIASDRLADLAKIPDNALLSKPTVNLWYTDEALSDYLGSVALDFSEEKDVRVIPKLVSGLEYLETINQDSLQTNSYPDLYIISNDCLEKAYLAGLASPVKDEAGLVSEENFSRPALEAVTYKDRLVGYPFYYETSALIYNKTYMEALAAASLEAEADAAEGEAAMEALNENGEPFDAGNTEGAAEGTQGAEGALGAEGAQGAGEESGESETFVPEEAQLEERIDAMIPSTIDNILTFADSYDAPEQVEAVFKWDVDDIFYNYFFVGNYIDVGGPNGDDTESIDIYNLDAIRCLMAYQALNQFFSIDPDEVDYDSVIQEFIDGKLVFTVATTDIVGRIEEAKKDGEFPYEYGVTNIPNINEELKTRSLSVTNAVVVNGYSQKKDIANEFAAYLTGERAQNLYERTGRMPARKGVSFENPQAEAFGREYALSVPIPKMMATSNYWVQMEIAFTRVWSGESATDTLKALSEKIMTQVTGQPFEEEYIEEPVEETEGYIGEEE</sequence>
<dbReference type="PANTHER" id="PTHR30061:SF50">
    <property type="entry name" value="MALTOSE_MALTODEXTRIN-BINDING PERIPLASMIC PROTEIN"/>
    <property type="match status" value="1"/>
</dbReference>
<keyword evidence="5" id="KW-0812">Transmembrane</keyword>
<accession>A0A6N7WEJ3</accession>
<evidence type="ECO:0000313" key="7">
    <source>
        <dbReference type="Proteomes" id="UP000436047"/>
    </source>
</evidence>
<dbReference type="Gene3D" id="3.40.190.10">
    <property type="entry name" value="Periplasmic binding protein-like II"/>
    <property type="match status" value="4"/>
</dbReference>
<dbReference type="GeneID" id="86053887"/>
<dbReference type="PANTHER" id="PTHR30061">
    <property type="entry name" value="MALTOSE-BINDING PERIPLASMIC PROTEIN"/>
    <property type="match status" value="1"/>
</dbReference>
<dbReference type="GO" id="GO:0042956">
    <property type="term" value="P:maltodextrin transmembrane transport"/>
    <property type="evidence" value="ECO:0007669"/>
    <property type="project" value="TreeGrafter"/>
</dbReference>
<evidence type="ECO:0000256" key="2">
    <source>
        <dbReference type="ARBA" id="ARBA00022448"/>
    </source>
</evidence>
<dbReference type="SUPFAM" id="SSF53850">
    <property type="entry name" value="Periplasmic binding protein-like II"/>
    <property type="match status" value="1"/>
</dbReference>
<dbReference type="GO" id="GO:0055052">
    <property type="term" value="C:ATP-binding cassette (ABC) transporter complex, substrate-binding subunit-containing"/>
    <property type="evidence" value="ECO:0007669"/>
    <property type="project" value="TreeGrafter"/>
</dbReference>
<protein>
    <submittedName>
        <fullName evidence="6">Extracellular solute-binding protein</fullName>
    </submittedName>
</protein>
<dbReference type="RefSeq" id="WP_154464864.1">
    <property type="nucleotide sequence ID" value="NZ_JAXDZL010000079.1"/>
</dbReference>
<keyword evidence="2" id="KW-0813">Transport</keyword>